<proteinExistence type="inferred from homology"/>
<evidence type="ECO:0000256" key="4">
    <source>
        <dbReference type="PROSITE-ProRule" id="PRU01024"/>
    </source>
</evidence>
<organism evidence="6">
    <name type="scientific">Nakamurella sp. A5-74</name>
    <dbReference type="NCBI Taxonomy" id="3158264"/>
    <lineage>
        <taxon>Bacteria</taxon>
        <taxon>Bacillati</taxon>
        <taxon>Actinomycetota</taxon>
        <taxon>Actinomycetes</taxon>
        <taxon>Nakamurellales</taxon>
        <taxon>Nakamurellaceae</taxon>
        <taxon>Nakamurella</taxon>
    </lineage>
</organism>
<dbReference type="PROSITE" id="PS01231">
    <property type="entry name" value="TRMA_2"/>
    <property type="match status" value="1"/>
</dbReference>
<feature type="binding site" evidence="4">
    <location>
        <position position="305"/>
    </location>
    <ligand>
        <name>S-adenosyl-L-methionine</name>
        <dbReference type="ChEBI" id="CHEBI:59789"/>
    </ligand>
</feature>
<dbReference type="GO" id="GO:0070041">
    <property type="term" value="F:rRNA (uridine-C5-)-methyltransferase activity"/>
    <property type="evidence" value="ECO:0007669"/>
    <property type="project" value="TreeGrafter"/>
</dbReference>
<dbReference type="InterPro" id="IPR030391">
    <property type="entry name" value="MeTrfase_TrmA_CS"/>
</dbReference>
<dbReference type="EMBL" id="CP159218">
    <property type="protein sequence ID" value="XCG65906.1"/>
    <property type="molecule type" value="Genomic_DNA"/>
</dbReference>
<dbReference type="SUPFAM" id="SSF53335">
    <property type="entry name" value="S-adenosyl-L-methionine-dependent methyltransferases"/>
    <property type="match status" value="1"/>
</dbReference>
<dbReference type="Gene3D" id="2.40.50.1070">
    <property type="match status" value="1"/>
</dbReference>
<keyword evidence="1 4" id="KW-0489">Methyltransferase</keyword>
<sequence>MPPDPEHPRVGDEILLEIGPVAHGGHCVARWAGRVVFVRHALPGEQALVRLTDTRHDGFLRADAIRIDRADEARITPRCFHFGPGGCGGCDFQHATLQRQRELKAAVVAEQLRRLAGMDVPVTVEELPGTGDGFGWRTRVRWGLDAAGRIGPRATRSHDVVAVSSAAPCEIAAPGLSETAAALGVPPEVALERAQGATRGRDRGGVKLPEVNLVATGTAPLVLWKHDDVPTISEHAAGRDFRVRGDGFWQVHPAAADTLAGAVDDAVDGFLAPGGVAWDLYGGVGLFGAVLADRVGPSGTVVTVENDAPATALATENLDGLARIVGVTDRVEQLLEDADGPLGGTVDVIVLDPPRSGAGRVVCAAMTTRAPAAIVYVACDPAALARDTAILAEHGYSLDTLRAFDCFPQTHHVECVARFLPA</sequence>
<feature type="binding site" evidence="4">
    <location>
        <position position="281"/>
    </location>
    <ligand>
        <name>S-adenosyl-L-methionine</name>
        <dbReference type="ChEBI" id="CHEBI:59789"/>
    </ligand>
</feature>
<dbReference type="Gene3D" id="3.40.50.150">
    <property type="entry name" value="Vaccinia Virus protein VP39"/>
    <property type="match status" value="2"/>
</dbReference>
<dbReference type="RefSeq" id="WP_353651510.1">
    <property type="nucleotide sequence ID" value="NZ_CP159218.1"/>
</dbReference>
<dbReference type="InterPro" id="IPR029063">
    <property type="entry name" value="SAM-dependent_MTases_sf"/>
</dbReference>
<dbReference type="Pfam" id="PF05958">
    <property type="entry name" value="tRNA_U5-meth_tr"/>
    <property type="match status" value="1"/>
</dbReference>
<dbReference type="InterPro" id="IPR010280">
    <property type="entry name" value="U5_MeTrfase_fam"/>
</dbReference>
<feature type="domain" description="TRAM" evidence="5">
    <location>
        <begin position="7"/>
        <end position="66"/>
    </location>
</feature>
<gene>
    <name evidence="6" type="ORF">ABLG96_14025</name>
</gene>
<keyword evidence="3 4" id="KW-0949">S-adenosyl-L-methionine</keyword>
<feature type="binding site" evidence="4">
    <location>
        <position position="352"/>
    </location>
    <ligand>
        <name>S-adenosyl-L-methionine</name>
        <dbReference type="ChEBI" id="CHEBI:59789"/>
    </ligand>
</feature>
<feature type="active site" description="Nucleophile" evidence="4">
    <location>
        <position position="379"/>
    </location>
</feature>
<feature type="binding site" evidence="4">
    <location>
        <position position="250"/>
    </location>
    <ligand>
        <name>S-adenosyl-L-methionine</name>
        <dbReference type="ChEBI" id="CHEBI:59789"/>
    </ligand>
</feature>
<comment type="similarity">
    <text evidence="4">Belongs to the class I-like SAM-binding methyltransferase superfamily. RNA M5U methyltransferase family.</text>
</comment>
<dbReference type="InterPro" id="IPR012340">
    <property type="entry name" value="NA-bd_OB-fold"/>
</dbReference>
<dbReference type="Pfam" id="PF01938">
    <property type="entry name" value="TRAM"/>
    <property type="match status" value="1"/>
</dbReference>
<evidence type="ECO:0000259" key="5">
    <source>
        <dbReference type="PROSITE" id="PS50926"/>
    </source>
</evidence>
<dbReference type="InterPro" id="IPR002792">
    <property type="entry name" value="TRAM_dom"/>
</dbReference>
<dbReference type="PROSITE" id="PS50926">
    <property type="entry name" value="TRAM"/>
    <property type="match status" value="1"/>
</dbReference>
<evidence type="ECO:0000313" key="6">
    <source>
        <dbReference type="EMBL" id="XCG65906.1"/>
    </source>
</evidence>
<keyword evidence="2 4" id="KW-0808">Transferase</keyword>
<dbReference type="PANTHER" id="PTHR11061">
    <property type="entry name" value="RNA M5U METHYLTRANSFERASE"/>
    <property type="match status" value="1"/>
</dbReference>
<dbReference type="SUPFAM" id="SSF50249">
    <property type="entry name" value="Nucleic acid-binding proteins"/>
    <property type="match status" value="1"/>
</dbReference>
<dbReference type="PROSITE" id="PS51687">
    <property type="entry name" value="SAM_MT_RNA_M5U"/>
    <property type="match status" value="1"/>
</dbReference>
<evidence type="ECO:0000256" key="2">
    <source>
        <dbReference type="ARBA" id="ARBA00022679"/>
    </source>
</evidence>
<dbReference type="CDD" id="cd02440">
    <property type="entry name" value="AdoMet_MTases"/>
    <property type="match status" value="1"/>
</dbReference>
<evidence type="ECO:0000256" key="3">
    <source>
        <dbReference type="ARBA" id="ARBA00022691"/>
    </source>
</evidence>
<reference evidence="6" key="1">
    <citation type="submission" date="2024-05" db="EMBL/GenBank/DDBJ databases">
        <authorList>
            <person name="Cai S.Y."/>
            <person name="Jin L.M."/>
            <person name="Li H.R."/>
        </authorList>
    </citation>
    <scope>NUCLEOTIDE SEQUENCE</scope>
    <source>
        <strain evidence="6">A5-74</strain>
    </source>
</reference>
<evidence type="ECO:0000256" key="1">
    <source>
        <dbReference type="ARBA" id="ARBA00022603"/>
    </source>
</evidence>
<accession>A0AAU8DWP8</accession>
<dbReference type="PANTHER" id="PTHR11061:SF30">
    <property type="entry name" value="TRNA (URACIL(54)-C(5))-METHYLTRANSFERASE"/>
    <property type="match status" value="1"/>
</dbReference>
<dbReference type="Gene3D" id="2.40.50.140">
    <property type="entry name" value="Nucleic acid-binding proteins"/>
    <property type="match status" value="1"/>
</dbReference>
<protein>
    <submittedName>
        <fullName evidence="6">TRAM domain-containing protein</fullName>
    </submittedName>
</protein>
<name>A0AAU8DWP8_9ACTN</name>
<dbReference type="AlphaFoldDB" id="A0AAU8DWP8"/>
<dbReference type="GO" id="GO:0070475">
    <property type="term" value="P:rRNA base methylation"/>
    <property type="evidence" value="ECO:0007669"/>
    <property type="project" value="TreeGrafter"/>
</dbReference>